<accession>A0A5C6XHW8</accession>
<dbReference type="Gene3D" id="3.40.50.2300">
    <property type="match status" value="2"/>
</dbReference>
<keyword evidence="2" id="KW-0732">Signal</keyword>
<dbReference type="OrthoDB" id="9772589at2"/>
<evidence type="ECO:0000313" key="4">
    <source>
        <dbReference type="EMBL" id="TXD39474.1"/>
    </source>
</evidence>
<protein>
    <submittedName>
        <fullName evidence="4">ABC transporter substrate-binding protein</fullName>
    </submittedName>
</protein>
<dbReference type="EMBL" id="VOSM01000001">
    <property type="protein sequence ID" value="TXD39474.1"/>
    <property type="molecule type" value="Genomic_DNA"/>
</dbReference>
<dbReference type="InterPro" id="IPR028082">
    <property type="entry name" value="Peripla_BP_I"/>
</dbReference>
<evidence type="ECO:0000256" key="1">
    <source>
        <dbReference type="ARBA" id="ARBA00010062"/>
    </source>
</evidence>
<evidence type="ECO:0000313" key="5">
    <source>
        <dbReference type="Proteomes" id="UP000321412"/>
    </source>
</evidence>
<keyword evidence="5" id="KW-1185">Reference proteome</keyword>
<gene>
    <name evidence="4" type="ORF">FRC98_03500</name>
</gene>
<dbReference type="SUPFAM" id="SSF53822">
    <property type="entry name" value="Periplasmic binding protein-like I"/>
    <property type="match status" value="1"/>
</dbReference>
<dbReference type="PANTHER" id="PTHR30483:SF6">
    <property type="entry name" value="PERIPLASMIC BINDING PROTEIN OF ABC TRANSPORTER FOR NATURAL AMINO ACIDS"/>
    <property type="match status" value="1"/>
</dbReference>
<dbReference type="CDD" id="cd06339">
    <property type="entry name" value="PBP1_YraM_LppC_lipoprotein-like"/>
    <property type="match status" value="1"/>
</dbReference>
<evidence type="ECO:0000256" key="2">
    <source>
        <dbReference type="ARBA" id="ARBA00022729"/>
    </source>
</evidence>
<evidence type="ECO:0000259" key="3">
    <source>
        <dbReference type="Pfam" id="PF13458"/>
    </source>
</evidence>
<dbReference type="InterPro" id="IPR028081">
    <property type="entry name" value="Leu-bd"/>
</dbReference>
<comment type="caution">
    <text evidence="4">The sequence shown here is derived from an EMBL/GenBank/DDBJ whole genome shotgun (WGS) entry which is preliminary data.</text>
</comment>
<dbReference type="AlphaFoldDB" id="A0A5C6XHW8"/>
<proteinExistence type="inferred from homology"/>
<dbReference type="Pfam" id="PF13458">
    <property type="entry name" value="Peripla_BP_6"/>
    <property type="match status" value="1"/>
</dbReference>
<reference evidence="4 5" key="1">
    <citation type="submission" date="2019-08" db="EMBL/GenBank/DDBJ databases">
        <title>Bradymonadales sp. TMQ4.</title>
        <authorList>
            <person name="Liang Q."/>
        </authorList>
    </citation>
    <scope>NUCLEOTIDE SEQUENCE [LARGE SCALE GENOMIC DNA]</scope>
    <source>
        <strain evidence="4 5">TMQ4</strain>
    </source>
</reference>
<name>A0A5C6XHW8_9DELT</name>
<dbReference type="Proteomes" id="UP000321412">
    <property type="component" value="Unassembled WGS sequence"/>
</dbReference>
<dbReference type="InterPro" id="IPR051010">
    <property type="entry name" value="BCAA_transport"/>
</dbReference>
<comment type="similarity">
    <text evidence="1">Belongs to the leucine-binding protein family.</text>
</comment>
<feature type="domain" description="Leucine-binding protein" evidence="3">
    <location>
        <begin position="74"/>
        <end position="409"/>
    </location>
</feature>
<sequence>MPGATCTCASAWSLRRPGPTVAVSDGEACDRGFSGRFVISFAKWMRGALIWAALMVVAAGVAHAEPVGSNDPAQVVAVVPQSGELAGVGAQLVEVMVWAAEDAGAELVVIDSEADPGALATELERALRSPTVVGVVGPLRASPAGVVAALSARAQVPALLLSGVEGVEARSPWAFRARMSVGEQAAFAARWAFERWPQGRVGVMAPLSDYGDEAARAFVGAWNERGGRVAALARYRSGETQFTPVVETLLGQRMRLERGREVAGRRPDRWETLRAGQPRIEALDVLLLADFDDAVARQAPFITREDALQQTQLLGLAGWRGQRLEQAGQELAGAIFFDTFGGLEQGGAAEGFVLAFEARFERAPTTVEVEVFDLVVFLALRSRADANRALRSPEGFEGITGRWRFDSRGAPLREPLALRVTEDGRWVPLSNDAPRETP</sequence>
<dbReference type="PANTHER" id="PTHR30483">
    <property type="entry name" value="LEUCINE-SPECIFIC-BINDING PROTEIN"/>
    <property type="match status" value="1"/>
</dbReference>
<organism evidence="4 5">
    <name type="scientific">Lujinxingia vulgaris</name>
    <dbReference type="NCBI Taxonomy" id="2600176"/>
    <lineage>
        <taxon>Bacteria</taxon>
        <taxon>Deltaproteobacteria</taxon>
        <taxon>Bradymonadales</taxon>
        <taxon>Lujinxingiaceae</taxon>
        <taxon>Lujinxingia</taxon>
    </lineage>
</organism>